<keyword evidence="6" id="KW-1185">Reference proteome</keyword>
<accession>A0ABX2CGE4</accession>
<evidence type="ECO:0000256" key="3">
    <source>
        <dbReference type="SAM" id="MobiDB-lite"/>
    </source>
</evidence>
<dbReference type="EMBL" id="JABFDN010000006">
    <property type="protein sequence ID" value="NPU67262.1"/>
    <property type="molecule type" value="Genomic_DNA"/>
</dbReference>
<feature type="domain" description="Leucine-binding protein" evidence="4">
    <location>
        <begin position="164"/>
        <end position="520"/>
    </location>
</feature>
<dbReference type="Gene3D" id="3.40.50.2300">
    <property type="match status" value="2"/>
</dbReference>
<comment type="similarity">
    <text evidence="1">Belongs to the leucine-binding protein family.</text>
</comment>
<dbReference type="InterPro" id="IPR028082">
    <property type="entry name" value="Peripla_BP_I"/>
</dbReference>
<dbReference type="Pfam" id="PF13458">
    <property type="entry name" value="Peripla_BP_6"/>
    <property type="match status" value="1"/>
</dbReference>
<feature type="compositionally biased region" description="Low complexity" evidence="3">
    <location>
        <begin position="134"/>
        <end position="149"/>
    </location>
</feature>
<reference evidence="5" key="1">
    <citation type="submission" date="2020-05" db="EMBL/GenBank/DDBJ databases">
        <title>Nod-independent and nitrogen-fixing Bradyrhizobium aeschynomene sp. nov. isolated from nodules of Aeschynomene indica.</title>
        <authorList>
            <person name="Zhang Z."/>
        </authorList>
    </citation>
    <scope>NUCLEOTIDE SEQUENCE</scope>
    <source>
        <strain evidence="5">83012</strain>
    </source>
</reference>
<organism evidence="5 6">
    <name type="scientific">Bradyrhizobium aeschynomenes</name>
    <dbReference type="NCBI Taxonomy" id="2734909"/>
    <lineage>
        <taxon>Bacteria</taxon>
        <taxon>Pseudomonadati</taxon>
        <taxon>Pseudomonadota</taxon>
        <taxon>Alphaproteobacteria</taxon>
        <taxon>Hyphomicrobiales</taxon>
        <taxon>Nitrobacteraceae</taxon>
        <taxon>Bradyrhizobium</taxon>
    </lineage>
</organism>
<proteinExistence type="inferred from homology"/>
<gene>
    <name evidence="5" type="ORF">HL667_19830</name>
</gene>
<dbReference type="PANTHER" id="PTHR47235">
    <property type="entry name" value="BLR6548 PROTEIN"/>
    <property type="match status" value="1"/>
</dbReference>
<evidence type="ECO:0000313" key="6">
    <source>
        <dbReference type="Proteomes" id="UP000886476"/>
    </source>
</evidence>
<dbReference type="PANTHER" id="PTHR47235:SF1">
    <property type="entry name" value="BLR6548 PROTEIN"/>
    <property type="match status" value="1"/>
</dbReference>
<name>A0ABX2CGE4_9BRAD</name>
<comment type="caution">
    <text evidence="5">The sequence shown here is derived from an EMBL/GenBank/DDBJ whole genome shotgun (WGS) entry which is preliminary data.</text>
</comment>
<protein>
    <submittedName>
        <fullName evidence="5">ABC transporter substrate-binding protein</fullName>
    </submittedName>
</protein>
<keyword evidence="2" id="KW-0732">Signal</keyword>
<evidence type="ECO:0000313" key="5">
    <source>
        <dbReference type="EMBL" id="NPU67262.1"/>
    </source>
</evidence>
<evidence type="ECO:0000259" key="4">
    <source>
        <dbReference type="Pfam" id="PF13458"/>
    </source>
</evidence>
<dbReference type="CDD" id="cd19978">
    <property type="entry name" value="PBP1_ABC_ligand_binding-like"/>
    <property type="match status" value="1"/>
</dbReference>
<evidence type="ECO:0000256" key="2">
    <source>
        <dbReference type="ARBA" id="ARBA00022729"/>
    </source>
</evidence>
<evidence type="ECO:0000256" key="1">
    <source>
        <dbReference type="ARBA" id="ARBA00010062"/>
    </source>
</evidence>
<dbReference type="Proteomes" id="UP000886476">
    <property type="component" value="Unassembled WGS sequence"/>
</dbReference>
<dbReference type="InterPro" id="IPR028081">
    <property type="entry name" value="Leu-bd"/>
</dbReference>
<sequence>MQFLSLASSIARRSHGPAILAAVFLTGSASGALSADNVNLVRELAGRVGPIVGSSQACTSIATRRVQAILTKFQEAIREASTNPNDRNELAREFERNIAEGRAAVNGGRADCRLVERQLADLERSVSAPPPGPATSAAPAGANAAVSTARPAAPGDVRGVTDQEIRFGMVIPYTGSAKENGQSYKRGIEVAFARSNAAGGVHGRMLKLIAADDGFEPSRTPEAMKLLWDRERVFGFLGNLGTPTAAVAVPFALERRVLFFAPFTGGSVVRHDPPDRYVFNYRPSFVEEADAAVRYLLKMRKIRPNQIAVFGQNDDLGEQGFAGVARAYRAAGLNDASIVRLVYNRNSIDMDEAVAQLKAQKVPIKAIVMVGTTRPAAKFIEKTRDLFPGMIYTNMSIVGATALAQELMLLGPRFTENVIVTQAVPAVSGYSSTVLEFKAALAQASPGEVPDYISLEGYVAANLLIDALKRCGPQLDTERLVETLESTRNLDMGLGASLNLSRGDHQALHKVWGTQLDRSGSYQPIDLE</sequence>
<dbReference type="SUPFAM" id="SSF53822">
    <property type="entry name" value="Periplasmic binding protein-like I"/>
    <property type="match status" value="1"/>
</dbReference>
<dbReference type="RefSeq" id="WP_172112357.1">
    <property type="nucleotide sequence ID" value="NZ_JABFDN010000006.1"/>
</dbReference>
<feature type="region of interest" description="Disordered" evidence="3">
    <location>
        <begin position="124"/>
        <end position="157"/>
    </location>
</feature>